<name>A0A7K0CXC1_9NOCA</name>
<evidence type="ECO:0008006" key="3">
    <source>
        <dbReference type="Google" id="ProtNLM"/>
    </source>
</evidence>
<dbReference type="InterPro" id="IPR025350">
    <property type="entry name" value="DUF4254"/>
</dbReference>
<dbReference type="Pfam" id="PF14063">
    <property type="entry name" value="DUF4254"/>
    <property type="match status" value="1"/>
</dbReference>
<protein>
    <recommendedName>
        <fullName evidence="3">DUF4254 domain-containing protein</fullName>
    </recommendedName>
</protein>
<gene>
    <name evidence="1" type="ORF">NRB20_12150</name>
</gene>
<accession>A0A7K0CXC1</accession>
<reference evidence="1 2" key="1">
    <citation type="submission" date="2019-10" db="EMBL/GenBank/DDBJ databases">
        <title>Nocardia macrotermitis sp. nov. and Nocardia aurantia sp. nov., isolated from the gut of fungus growing-termite Macrotermes natalensis.</title>
        <authorList>
            <person name="Benndorf R."/>
            <person name="Schwitalla J."/>
            <person name="Martin K."/>
            <person name="De Beer W."/>
            <person name="Kaster A.-K."/>
            <person name="Vollmers J."/>
            <person name="Poulsen M."/>
            <person name="Beemelmanns C."/>
        </authorList>
    </citation>
    <scope>NUCLEOTIDE SEQUENCE [LARGE SCALE GENOMIC DNA]</scope>
    <source>
        <strain evidence="1 2">RB20</strain>
    </source>
</reference>
<dbReference type="Proteomes" id="UP000438448">
    <property type="component" value="Unassembled WGS sequence"/>
</dbReference>
<dbReference type="EMBL" id="WEGK01000002">
    <property type="protein sequence ID" value="MQY18146.1"/>
    <property type="molecule type" value="Genomic_DNA"/>
</dbReference>
<evidence type="ECO:0000313" key="2">
    <source>
        <dbReference type="Proteomes" id="UP000438448"/>
    </source>
</evidence>
<dbReference type="AlphaFoldDB" id="A0A7K0CXC1"/>
<comment type="caution">
    <text evidence="1">The sequence shown here is derived from an EMBL/GenBank/DDBJ whole genome shotgun (WGS) entry which is preliminary data.</text>
</comment>
<proteinExistence type="predicted"/>
<keyword evidence="2" id="KW-1185">Reference proteome</keyword>
<sequence>MGGNISGVEPLPPKNLLLDACRGLPHGENLVLRSACRLAELHEQRLDASPGVTVDIDRRRAHLVHEIDRWVARELPHAHRGVRLHTETVGTVVDRLAQFSALAYLTLTTAPEWVISDAWRRLSQLAVAYDDLAAEVVAGRCRLPDLSDHHEYEP</sequence>
<evidence type="ECO:0000313" key="1">
    <source>
        <dbReference type="EMBL" id="MQY18146.1"/>
    </source>
</evidence>
<organism evidence="1 2">
    <name type="scientific">Nocardia macrotermitis</name>
    <dbReference type="NCBI Taxonomy" id="2585198"/>
    <lineage>
        <taxon>Bacteria</taxon>
        <taxon>Bacillati</taxon>
        <taxon>Actinomycetota</taxon>
        <taxon>Actinomycetes</taxon>
        <taxon>Mycobacteriales</taxon>
        <taxon>Nocardiaceae</taxon>
        <taxon>Nocardia</taxon>
    </lineage>
</organism>